<dbReference type="Pfam" id="PF01565">
    <property type="entry name" value="FAD_binding_4"/>
    <property type="match status" value="1"/>
</dbReference>
<dbReference type="GO" id="GO:0071949">
    <property type="term" value="F:FAD binding"/>
    <property type="evidence" value="ECO:0007669"/>
    <property type="project" value="InterPro"/>
</dbReference>
<name>A0A844Z1G2_9SPHN</name>
<accession>A0A844Z1G2</accession>
<protein>
    <submittedName>
        <fullName evidence="3">FAD-binding protein</fullName>
    </submittedName>
</protein>
<gene>
    <name evidence="3" type="ORF">GRI99_15275</name>
</gene>
<evidence type="ECO:0000256" key="1">
    <source>
        <dbReference type="ARBA" id="ARBA00022827"/>
    </source>
</evidence>
<dbReference type="InterPro" id="IPR036318">
    <property type="entry name" value="FAD-bd_PCMH-like_sf"/>
</dbReference>
<dbReference type="Gene3D" id="3.40.462.10">
    <property type="entry name" value="FAD-linked oxidases, C-terminal domain"/>
    <property type="match status" value="1"/>
</dbReference>
<dbReference type="PANTHER" id="PTHR11748">
    <property type="entry name" value="D-LACTATE DEHYDROGENASE"/>
    <property type="match status" value="1"/>
</dbReference>
<evidence type="ECO:0000313" key="4">
    <source>
        <dbReference type="Proteomes" id="UP000466966"/>
    </source>
</evidence>
<feature type="domain" description="FAD-binding PCMH-type" evidence="2">
    <location>
        <begin position="34"/>
        <end position="211"/>
    </location>
</feature>
<sequence length="461" mass="48610">MSLIESLNQTGMDLELLRPGDTAFDALAERFATHPGVEANYVVAVRPGNAEAAQHAVAAAHAHGAGLLTVFNASNVGARLCGDGNTVILDLSRLDRVLEVDVANGYARVEPGVSYAALSAYLAEHGHALQVDSERDGAASIVGSTFAKGIGYTPYGEHALVQCGAEFATPYGELVRTGMGAMPGSKTWQLYKYSLGPYSDGLAMQSGLLVPTQIGVWLMGQVPVTQTLAYQIANTQALSEVMEALREFKIANLLPGTVSLTHREFDEARHSENAASEWRLTSALYGLPNLIALARATIDGALSSIADVRAVSVEEQAGSPVWQEQAALVSGQPGVAGVSFPGIDASHAASLTMVAPIEDRFALAMGGHAKQALAEHGLPFLTEMAVVGRSLFQKIYLPYTPFNQRSEERLAESARQLVTAMQQQGIGVAAQSFELAGLGLGRDTGSGLAELHRKIETALTA</sequence>
<organism evidence="3 4">
    <name type="scientific">Alteraurantiacibacter buctensis</name>
    <dbReference type="NCBI Taxonomy" id="1503981"/>
    <lineage>
        <taxon>Bacteria</taxon>
        <taxon>Pseudomonadati</taxon>
        <taxon>Pseudomonadota</taxon>
        <taxon>Alphaproteobacteria</taxon>
        <taxon>Sphingomonadales</taxon>
        <taxon>Erythrobacteraceae</taxon>
        <taxon>Alteraurantiacibacter</taxon>
    </lineage>
</organism>
<reference evidence="3 4" key="1">
    <citation type="submission" date="2019-12" db="EMBL/GenBank/DDBJ databases">
        <title>Genomic-based taxomic classification of the family Erythrobacteraceae.</title>
        <authorList>
            <person name="Xu L."/>
        </authorList>
    </citation>
    <scope>NUCLEOTIDE SEQUENCE [LARGE SCALE GENOMIC DNA]</scope>
    <source>
        <strain evidence="3 4">M0322</strain>
    </source>
</reference>
<dbReference type="GO" id="GO:0004458">
    <property type="term" value="F:D-lactate dehydrogenase (cytochrome) activity"/>
    <property type="evidence" value="ECO:0007669"/>
    <property type="project" value="TreeGrafter"/>
</dbReference>
<dbReference type="PROSITE" id="PS51387">
    <property type="entry name" value="FAD_PCMH"/>
    <property type="match status" value="1"/>
</dbReference>
<dbReference type="InterPro" id="IPR016170">
    <property type="entry name" value="Cytok_DH_C_sf"/>
</dbReference>
<dbReference type="PANTHER" id="PTHR11748:SF114">
    <property type="entry name" value="ARYL-ALCOHOL OXIDASE VANILLYL-ALCOHOL OXIDASE (AFU_ORTHOLOGUE AFUA_3G09500)-RELATED"/>
    <property type="match status" value="1"/>
</dbReference>
<evidence type="ECO:0000313" key="3">
    <source>
        <dbReference type="EMBL" id="MXO72990.1"/>
    </source>
</evidence>
<dbReference type="SUPFAM" id="SSF56176">
    <property type="entry name" value="FAD-binding/transporter-associated domain-like"/>
    <property type="match status" value="1"/>
</dbReference>
<dbReference type="Gene3D" id="3.30.465.10">
    <property type="match status" value="1"/>
</dbReference>
<dbReference type="EMBL" id="WTYV01000007">
    <property type="protein sequence ID" value="MXO72990.1"/>
    <property type="molecule type" value="Genomic_DNA"/>
</dbReference>
<dbReference type="InterPro" id="IPR016169">
    <property type="entry name" value="FAD-bd_PCMH_sub2"/>
</dbReference>
<dbReference type="InterPro" id="IPR016166">
    <property type="entry name" value="FAD-bd_PCMH"/>
</dbReference>
<dbReference type="GO" id="GO:0008720">
    <property type="term" value="F:D-lactate dehydrogenase (NAD+) activity"/>
    <property type="evidence" value="ECO:0007669"/>
    <property type="project" value="TreeGrafter"/>
</dbReference>
<proteinExistence type="predicted"/>
<keyword evidence="4" id="KW-1185">Reference proteome</keyword>
<dbReference type="AlphaFoldDB" id="A0A844Z1G2"/>
<dbReference type="RefSeq" id="WP_160772926.1">
    <property type="nucleotide sequence ID" value="NZ_WTYV01000007.1"/>
</dbReference>
<keyword evidence="1" id="KW-0285">Flavoprotein</keyword>
<evidence type="ECO:0000259" key="2">
    <source>
        <dbReference type="PROSITE" id="PS51387"/>
    </source>
</evidence>
<dbReference type="Proteomes" id="UP000466966">
    <property type="component" value="Unassembled WGS sequence"/>
</dbReference>
<comment type="caution">
    <text evidence="3">The sequence shown here is derived from an EMBL/GenBank/DDBJ whole genome shotgun (WGS) entry which is preliminary data.</text>
</comment>
<dbReference type="GO" id="GO:1903457">
    <property type="term" value="P:lactate catabolic process"/>
    <property type="evidence" value="ECO:0007669"/>
    <property type="project" value="TreeGrafter"/>
</dbReference>
<keyword evidence="1" id="KW-0274">FAD</keyword>
<dbReference type="InterPro" id="IPR006094">
    <property type="entry name" value="Oxid_FAD_bind_N"/>
</dbReference>
<dbReference type="OrthoDB" id="9811557at2"/>